<accession>A0AAE0VUR3</accession>
<evidence type="ECO:0000313" key="3">
    <source>
        <dbReference type="Proteomes" id="UP001195483"/>
    </source>
</evidence>
<evidence type="ECO:0000256" key="1">
    <source>
        <dbReference type="SAM" id="MobiDB-lite"/>
    </source>
</evidence>
<evidence type="ECO:0000313" key="2">
    <source>
        <dbReference type="EMBL" id="KAK3590744.1"/>
    </source>
</evidence>
<comment type="caution">
    <text evidence="2">The sequence shown here is derived from an EMBL/GenBank/DDBJ whole genome shotgun (WGS) entry which is preliminary data.</text>
</comment>
<reference evidence="2" key="1">
    <citation type="journal article" date="2021" name="Genome Biol. Evol.">
        <title>A High-Quality Reference Genome for a Parasitic Bivalve with Doubly Uniparental Inheritance (Bivalvia: Unionida).</title>
        <authorList>
            <person name="Smith C.H."/>
        </authorList>
    </citation>
    <scope>NUCLEOTIDE SEQUENCE</scope>
    <source>
        <strain evidence="2">CHS0354</strain>
    </source>
</reference>
<feature type="region of interest" description="Disordered" evidence="1">
    <location>
        <begin position="30"/>
        <end position="49"/>
    </location>
</feature>
<dbReference type="Proteomes" id="UP001195483">
    <property type="component" value="Unassembled WGS sequence"/>
</dbReference>
<gene>
    <name evidence="2" type="ORF">CHS0354_030984</name>
</gene>
<name>A0AAE0VUR3_9BIVA</name>
<reference evidence="2" key="2">
    <citation type="journal article" date="2021" name="Genome Biol. Evol.">
        <title>Developing a high-quality reference genome for a parasitic bivalve with doubly uniparental inheritance (Bivalvia: Unionida).</title>
        <authorList>
            <person name="Smith C.H."/>
        </authorList>
    </citation>
    <scope>NUCLEOTIDE SEQUENCE</scope>
    <source>
        <strain evidence="2">CHS0354</strain>
        <tissue evidence="2">Mantle</tissue>
    </source>
</reference>
<organism evidence="2 3">
    <name type="scientific">Potamilus streckersoni</name>
    <dbReference type="NCBI Taxonomy" id="2493646"/>
    <lineage>
        <taxon>Eukaryota</taxon>
        <taxon>Metazoa</taxon>
        <taxon>Spiralia</taxon>
        <taxon>Lophotrochozoa</taxon>
        <taxon>Mollusca</taxon>
        <taxon>Bivalvia</taxon>
        <taxon>Autobranchia</taxon>
        <taxon>Heteroconchia</taxon>
        <taxon>Palaeoheterodonta</taxon>
        <taxon>Unionida</taxon>
        <taxon>Unionoidea</taxon>
        <taxon>Unionidae</taxon>
        <taxon>Ambleminae</taxon>
        <taxon>Lampsilini</taxon>
        <taxon>Potamilus</taxon>
    </lineage>
</organism>
<sequence length="63" mass="7218">MFSEKGRHKRDLNSPDLRQAINLTMLVDSDSHGAKSSEKAMEYPEGMRDKNEVEKVRVAKDKL</sequence>
<dbReference type="AlphaFoldDB" id="A0AAE0VUR3"/>
<keyword evidence="3" id="KW-1185">Reference proteome</keyword>
<proteinExistence type="predicted"/>
<reference evidence="2" key="3">
    <citation type="submission" date="2023-05" db="EMBL/GenBank/DDBJ databases">
        <authorList>
            <person name="Smith C.H."/>
        </authorList>
    </citation>
    <scope>NUCLEOTIDE SEQUENCE</scope>
    <source>
        <strain evidence="2">CHS0354</strain>
        <tissue evidence="2">Mantle</tissue>
    </source>
</reference>
<protein>
    <submittedName>
        <fullName evidence="2">Uncharacterized protein</fullName>
    </submittedName>
</protein>
<dbReference type="EMBL" id="JAEAOA010001849">
    <property type="protein sequence ID" value="KAK3590744.1"/>
    <property type="molecule type" value="Genomic_DNA"/>
</dbReference>